<dbReference type="RefSeq" id="WP_167927408.1">
    <property type="nucleotide sequence ID" value="NZ_JAATVY010000019.1"/>
</dbReference>
<comment type="caution">
    <text evidence="2">The sequence shown here is derived from an EMBL/GenBank/DDBJ whole genome shotgun (WGS) entry which is preliminary data.</text>
</comment>
<keyword evidence="1" id="KW-1133">Transmembrane helix</keyword>
<keyword evidence="1" id="KW-0812">Transmembrane</keyword>
<evidence type="ECO:0000313" key="3">
    <source>
        <dbReference type="Proteomes" id="UP000722989"/>
    </source>
</evidence>
<dbReference type="EMBL" id="JAATVY010000019">
    <property type="protein sequence ID" value="NJC72497.1"/>
    <property type="molecule type" value="Genomic_DNA"/>
</dbReference>
<dbReference type="Proteomes" id="UP000722989">
    <property type="component" value="Unassembled WGS sequence"/>
</dbReference>
<keyword evidence="1" id="KW-0472">Membrane</keyword>
<evidence type="ECO:0000256" key="1">
    <source>
        <dbReference type="SAM" id="Phobius"/>
    </source>
</evidence>
<feature type="transmembrane region" description="Helical" evidence="1">
    <location>
        <begin position="12"/>
        <end position="36"/>
    </location>
</feature>
<organism evidence="2 3">
    <name type="scientific">Planosporangium thailandense</name>
    <dbReference type="NCBI Taxonomy" id="765197"/>
    <lineage>
        <taxon>Bacteria</taxon>
        <taxon>Bacillati</taxon>
        <taxon>Actinomycetota</taxon>
        <taxon>Actinomycetes</taxon>
        <taxon>Micromonosporales</taxon>
        <taxon>Micromonosporaceae</taxon>
        <taxon>Planosporangium</taxon>
    </lineage>
</organism>
<feature type="transmembrane region" description="Helical" evidence="1">
    <location>
        <begin position="105"/>
        <end position="126"/>
    </location>
</feature>
<feature type="transmembrane region" description="Helical" evidence="1">
    <location>
        <begin position="48"/>
        <end position="69"/>
    </location>
</feature>
<accession>A0ABX0Y2A8</accession>
<name>A0ABX0Y2A8_9ACTN</name>
<evidence type="ECO:0000313" key="2">
    <source>
        <dbReference type="EMBL" id="NJC72497.1"/>
    </source>
</evidence>
<keyword evidence="3" id="KW-1185">Reference proteome</keyword>
<protein>
    <submittedName>
        <fullName evidence="2">Uncharacterized protein</fullName>
    </submittedName>
</protein>
<gene>
    <name evidence="2" type="ORF">HC031_22655</name>
</gene>
<reference evidence="2 3" key="1">
    <citation type="submission" date="2020-03" db="EMBL/GenBank/DDBJ databases">
        <title>WGS of the type strain of Planosporangium spp.</title>
        <authorList>
            <person name="Thawai C."/>
        </authorList>
    </citation>
    <scope>NUCLEOTIDE SEQUENCE [LARGE SCALE GENOMIC DNA]</scope>
    <source>
        <strain evidence="2 3">TBRC 5610</strain>
    </source>
</reference>
<proteinExistence type="predicted"/>
<feature type="transmembrane region" description="Helical" evidence="1">
    <location>
        <begin position="76"/>
        <end position="93"/>
    </location>
</feature>
<sequence>MFGQRWADAPRSVRLAVGAETMVLGYGAGVHVVQFVGQGFHPYSWAPTWLAIYFTSLTLADPLAAILLWLRRAAGLYLAVCILVTDAVANGYADYELSIGSAVARVSHAVISILAVAALSTAPWLHSWLRRHGTRR</sequence>